<evidence type="ECO:0008006" key="4">
    <source>
        <dbReference type="Google" id="ProtNLM"/>
    </source>
</evidence>
<accession>A0A4V6MWX6</accession>
<name>A0A4V6MWX6_9APHY</name>
<dbReference type="AlphaFoldDB" id="A0A4V6MWX6"/>
<evidence type="ECO:0000256" key="1">
    <source>
        <dbReference type="SAM" id="SignalP"/>
    </source>
</evidence>
<evidence type="ECO:0000313" key="2">
    <source>
        <dbReference type="EMBL" id="TBU63098.1"/>
    </source>
</evidence>
<keyword evidence="1" id="KW-0732">Signal</keyword>
<feature type="chain" id="PRO_5020636660" description="Secreted protein" evidence="1">
    <location>
        <begin position="16"/>
        <end position="83"/>
    </location>
</feature>
<feature type="signal peptide" evidence="1">
    <location>
        <begin position="1"/>
        <end position="15"/>
    </location>
</feature>
<reference evidence="2 3" key="1">
    <citation type="submission" date="2019-01" db="EMBL/GenBank/DDBJ databases">
        <title>Draft genome sequences of three monokaryotic isolates of the white-rot basidiomycete fungus Dichomitus squalens.</title>
        <authorList>
            <consortium name="DOE Joint Genome Institute"/>
            <person name="Lopez S.C."/>
            <person name="Andreopoulos B."/>
            <person name="Pangilinan J."/>
            <person name="Lipzen A."/>
            <person name="Riley R."/>
            <person name="Ahrendt S."/>
            <person name="Ng V."/>
            <person name="Barry K."/>
            <person name="Daum C."/>
            <person name="Grigoriev I.V."/>
            <person name="Hilden K.S."/>
            <person name="Makela M.R."/>
            <person name="de Vries R.P."/>
        </authorList>
    </citation>
    <scope>NUCLEOTIDE SEQUENCE [LARGE SCALE GENOMIC DNA]</scope>
    <source>
        <strain evidence="2 3">CBS 464.89</strain>
    </source>
</reference>
<dbReference type="Proteomes" id="UP000292082">
    <property type="component" value="Unassembled WGS sequence"/>
</dbReference>
<gene>
    <name evidence="2" type="ORF">BD310DRAFT_917792</name>
</gene>
<evidence type="ECO:0000313" key="3">
    <source>
        <dbReference type="Proteomes" id="UP000292082"/>
    </source>
</evidence>
<dbReference type="EMBL" id="ML145091">
    <property type="protein sequence ID" value="TBU63098.1"/>
    <property type="molecule type" value="Genomic_DNA"/>
</dbReference>
<sequence>MEIMLLCLLSIQSMAVCLQSNGVLLAIRACCTCVMRLGSKTQLSIYPSDTHIVRAKPLDSCSHTRHPSVYSLSFSNVSYSFAA</sequence>
<protein>
    <recommendedName>
        <fullName evidence="4">Secreted protein</fullName>
    </recommendedName>
</protein>
<keyword evidence="3" id="KW-1185">Reference proteome</keyword>
<organism evidence="2 3">
    <name type="scientific">Dichomitus squalens</name>
    <dbReference type="NCBI Taxonomy" id="114155"/>
    <lineage>
        <taxon>Eukaryota</taxon>
        <taxon>Fungi</taxon>
        <taxon>Dikarya</taxon>
        <taxon>Basidiomycota</taxon>
        <taxon>Agaricomycotina</taxon>
        <taxon>Agaricomycetes</taxon>
        <taxon>Polyporales</taxon>
        <taxon>Polyporaceae</taxon>
        <taxon>Dichomitus</taxon>
    </lineage>
</organism>
<proteinExistence type="predicted"/>